<evidence type="ECO:0000256" key="3">
    <source>
        <dbReference type="ARBA" id="ARBA00022801"/>
    </source>
</evidence>
<dbReference type="SUPFAM" id="SSF53474">
    <property type="entry name" value="alpha/beta-Hydrolases"/>
    <property type="match status" value="1"/>
</dbReference>
<dbReference type="InterPro" id="IPR000639">
    <property type="entry name" value="Epox_hydrolase-like"/>
</dbReference>
<evidence type="ECO:0000313" key="6">
    <source>
        <dbReference type="EMBL" id="PVH99874.1"/>
    </source>
</evidence>
<evidence type="ECO:0000313" key="7">
    <source>
        <dbReference type="Proteomes" id="UP000244855"/>
    </source>
</evidence>
<dbReference type="STRING" id="97972.A0A2V1DRQ2"/>
<dbReference type="InterPro" id="IPR016292">
    <property type="entry name" value="Epoxide_hydrolase"/>
</dbReference>
<dbReference type="OrthoDB" id="7130006at2759"/>
<dbReference type="AlphaFoldDB" id="A0A2V1DRQ2"/>
<keyword evidence="2" id="KW-0058">Aromatic hydrocarbons catabolism</keyword>
<dbReference type="Proteomes" id="UP000244855">
    <property type="component" value="Unassembled WGS sequence"/>
</dbReference>
<sequence>MATPRPYRISIPVSKHEQLQQKLFMTRFPSDAADSDGSSWGQGPPVNEIQRLSRFWQTEYTSNWQKVEARLNLLPQYIISIPVEDLAHTYDIHFVHKKSDRKDAIPLLFLHGWPGSFIEVTKIVDDLTTGNGEDGPAFHVVAPSLVDFGFSSRSTKGFRFQHHAEVCHRLMKACGYDRYVVQAGDVGSLVARYMAKQYGSTGFVALHTNTPAPMEPTKEKHPELHDQLQSTPLTETEQQCMQRTANFMSHGRGYYSMMSTKPTTIGYSLSDSPVALLAWIYEKLHDWSDDYPWSDEEILTWVSIYYFSTAGPEASSNAYYAMEHDEPPAFVGAAEYVDVPLGISRFQNDLIVLPKMWNKTLGPIVFEEEHARGGHFAAWERPDAIVKDLRAMFAKGGAWESGKVTW</sequence>
<organism evidence="6 7">
    <name type="scientific">Periconia macrospinosa</name>
    <dbReference type="NCBI Taxonomy" id="97972"/>
    <lineage>
        <taxon>Eukaryota</taxon>
        <taxon>Fungi</taxon>
        <taxon>Dikarya</taxon>
        <taxon>Ascomycota</taxon>
        <taxon>Pezizomycotina</taxon>
        <taxon>Dothideomycetes</taxon>
        <taxon>Pleosporomycetidae</taxon>
        <taxon>Pleosporales</taxon>
        <taxon>Massarineae</taxon>
        <taxon>Periconiaceae</taxon>
        <taxon>Periconia</taxon>
    </lineage>
</organism>
<dbReference type="PIRSF" id="PIRSF001112">
    <property type="entry name" value="Epoxide_hydrolase"/>
    <property type="match status" value="1"/>
</dbReference>
<dbReference type="GO" id="GO:0097176">
    <property type="term" value="P:epoxide metabolic process"/>
    <property type="evidence" value="ECO:0007669"/>
    <property type="project" value="TreeGrafter"/>
</dbReference>
<evidence type="ECO:0000256" key="2">
    <source>
        <dbReference type="ARBA" id="ARBA00022797"/>
    </source>
</evidence>
<dbReference type="InterPro" id="IPR029058">
    <property type="entry name" value="AB_hydrolase_fold"/>
</dbReference>
<keyword evidence="3 6" id="KW-0378">Hydrolase</keyword>
<dbReference type="PANTHER" id="PTHR21661:SF35">
    <property type="entry name" value="EPOXIDE HYDROLASE"/>
    <property type="match status" value="1"/>
</dbReference>
<evidence type="ECO:0000256" key="1">
    <source>
        <dbReference type="ARBA" id="ARBA00010088"/>
    </source>
</evidence>
<feature type="active site" description="Nucleophile" evidence="4">
    <location>
        <position position="185"/>
    </location>
</feature>
<dbReference type="InterPro" id="IPR010497">
    <property type="entry name" value="Epoxide_hydro_N"/>
</dbReference>
<protein>
    <submittedName>
        <fullName evidence="6">Alpha/beta-hydrolase</fullName>
    </submittedName>
</protein>
<accession>A0A2V1DRQ2</accession>
<dbReference type="Pfam" id="PF06441">
    <property type="entry name" value="EHN"/>
    <property type="match status" value="1"/>
</dbReference>
<feature type="domain" description="Epoxide hydrolase N-terminal" evidence="5">
    <location>
        <begin position="4"/>
        <end position="120"/>
    </location>
</feature>
<proteinExistence type="inferred from homology"/>
<evidence type="ECO:0000259" key="5">
    <source>
        <dbReference type="Pfam" id="PF06441"/>
    </source>
</evidence>
<dbReference type="PRINTS" id="PR00412">
    <property type="entry name" value="EPOXHYDRLASE"/>
</dbReference>
<reference evidence="6 7" key="1">
    <citation type="journal article" date="2018" name="Sci. Rep.">
        <title>Comparative genomics provides insights into the lifestyle and reveals functional heterogeneity of dark septate endophytic fungi.</title>
        <authorList>
            <person name="Knapp D.G."/>
            <person name="Nemeth J.B."/>
            <person name="Barry K."/>
            <person name="Hainaut M."/>
            <person name="Henrissat B."/>
            <person name="Johnson J."/>
            <person name="Kuo A."/>
            <person name="Lim J.H.P."/>
            <person name="Lipzen A."/>
            <person name="Nolan M."/>
            <person name="Ohm R.A."/>
            <person name="Tamas L."/>
            <person name="Grigoriev I.V."/>
            <person name="Spatafora J.W."/>
            <person name="Nagy L.G."/>
            <person name="Kovacs G.M."/>
        </authorList>
    </citation>
    <scope>NUCLEOTIDE SEQUENCE [LARGE SCALE GENOMIC DNA]</scope>
    <source>
        <strain evidence="6 7">DSE2036</strain>
    </source>
</reference>
<dbReference type="PANTHER" id="PTHR21661">
    <property type="entry name" value="EPOXIDE HYDROLASE 1-RELATED"/>
    <property type="match status" value="1"/>
</dbReference>
<gene>
    <name evidence="6" type="ORF">DM02DRAFT_593578</name>
</gene>
<dbReference type="EMBL" id="KZ805383">
    <property type="protein sequence ID" value="PVH99874.1"/>
    <property type="molecule type" value="Genomic_DNA"/>
</dbReference>
<feature type="active site" description="Proton donor" evidence="4">
    <location>
        <position position="320"/>
    </location>
</feature>
<name>A0A2V1DRQ2_9PLEO</name>
<evidence type="ECO:0000256" key="4">
    <source>
        <dbReference type="PIRSR" id="PIRSR001112-1"/>
    </source>
</evidence>
<dbReference type="GO" id="GO:0004301">
    <property type="term" value="F:epoxide hydrolase activity"/>
    <property type="evidence" value="ECO:0007669"/>
    <property type="project" value="TreeGrafter"/>
</dbReference>
<feature type="active site" description="Proton acceptor" evidence="4">
    <location>
        <position position="375"/>
    </location>
</feature>
<comment type="similarity">
    <text evidence="1">Belongs to the peptidase S33 family.</text>
</comment>
<keyword evidence="7" id="KW-1185">Reference proteome</keyword>
<dbReference type="Gene3D" id="3.40.50.1820">
    <property type="entry name" value="alpha/beta hydrolase"/>
    <property type="match status" value="1"/>
</dbReference>